<dbReference type="Bgee" id="ENSACAG00000012091">
    <property type="expression patterns" value="Expressed in kidney and 10 other cell types or tissues"/>
</dbReference>
<evidence type="ECO:0000256" key="13">
    <source>
        <dbReference type="ARBA" id="ARBA00023136"/>
    </source>
</evidence>
<evidence type="ECO:0000256" key="7">
    <source>
        <dbReference type="ARBA" id="ARBA00022490"/>
    </source>
</evidence>
<feature type="transmembrane region" description="Helical" evidence="24">
    <location>
        <begin position="276"/>
        <end position="300"/>
    </location>
</feature>
<organism evidence="25 26">
    <name type="scientific">Anolis carolinensis</name>
    <name type="common">Green anole</name>
    <name type="synonym">American chameleon</name>
    <dbReference type="NCBI Taxonomy" id="28377"/>
    <lineage>
        <taxon>Eukaryota</taxon>
        <taxon>Metazoa</taxon>
        <taxon>Chordata</taxon>
        <taxon>Craniata</taxon>
        <taxon>Vertebrata</taxon>
        <taxon>Euteleostomi</taxon>
        <taxon>Lepidosauria</taxon>
        <taxon>Squamata</taxon>
        <taxon>Bifurcata</taxon>
        <taxon>Unidentata</taxon>
        <taxon>Episquamata</taxon>
        <taxon>Toxicofera</taxon>
        <taxon>Iguania</taxon>
        <taxon>Dactyloidae</taxon>
        <taxon>Anolis</taxon>
    </lineage>
</organism>
<feature type="transmembrane region" description="Helical" evidence="24">
    <location>
        <begin position="407"/>
        <end position="426"/>
    </location>
</feature>
<comment type="catalytic activity">
    <reaction evidence="22">
        <text>methotrexate(in) + H(+)(in) = methotrexate(out) + H(+)(out)</text>
        <dbReference type="Rhea" id="RHEA:70163"/>
        <dbReference type="ChEBI" id="CHEBI:15378"/>
        <dbReference type="ChEBI" id="CHEBI:50681"/>
    </reaction>
</comment>
<evidence type="ECO:0000313" key="25">
    <source>
        <dbReference type="Ensembl" id="ENSACAP00000038784.1"/>
    </source>
</evidence>
<dbReference type="SUPFAM" id="SSF103473">
    <property type="entry name" value="MFS general substrate transporter"/>
    <property type="match status" value="1"/>
</dbReference>
<dbReference type="GeneTree" id="ENSGT00950000183096"/>
<evidence type="ECO:0000256" key="21">
    <source>
        <dbReference type="ARBA" id="ARBA00047769"/>
    </source>
</evidence>
<keyword evidence="6" id="KW-1003">Cell membrane</keyword>
<feature type="compositionally biased region" description="Polar residues" evidence="23">
    <location>
        <begin position="446"/>
        <end position="464"/>
    </location>
</feature>
<reference evidence="25" key="1">
    <citation type="submission" date="2009-12" db="EMBL/GenBank/DDBJ databases">
        <title>The Genome Sequence of Anolis carolinensis (Green Anole Lizard).</title>
        <authorList>
            <consortium name="The Genome Sequencing Platform"/>
            <person name="Di Palma F."/>
            <person name="Alfoldi J."/>
            <person name="Heiman D."/>
            <person name="Young S."/>
            <person name="Grabherr M."/>
            <person name="Johnson J."/>
            <person name="Lander E.S."/>
            <person name="Lindblad-Toh K."/>
        </authorList>
    </citation>
    <scope>NUCLEOTIDE SEQUENCE [LARGE SCALE GENOMIC DNA]</scope>
    <source>
        <strain evidence="25">JBL SC #1</strain>
    </source>
</reference>
<evidence type="ECO:0000256" key="19">
    <source>
        <dbReference type="ARBA" id="ARBA00040650"/>
    </source>
</evidence>
<evidence type="ECO:0000256" key="3">
    <source>
        <dbReference type="ARBA" id="ARBA00004496"/>
    </source>
</evidence>
<dbReference type="Pfam" id="PF07690">
    <property type="entry name" value="MFS_1"/>
    <property type="match status" value="1"/>
</dbReference>
<sequence length="464" mass="48884">MAEPVPAPGEEGAAECAGRGWWGGGLRWSAEPVLLLCTLALGLEEPLCTQYLWHRLGEGGGAQNGTPPAAEAGAGCTNQSQGSGGAQEQELEALVARWNLYLNLSGFLVGLFAVTLLGPWSDSVGRRSALTLPALGMTLEAGIFLVVMYGQWPVGYLLVGRIVAGLSGDYNLVLAASFAYAADITTAPTRTFRVAVLEACLGLAGMAASLAGGPWLRAQGYVAPFWMVFGTSLAATAYAAFILHESVAQPQPAKLLTTRHYRAVARLYVGPARKKLVLFTLAFFFVVTVHFGTRGLLVLFELGSPLCWGPEMVGLGSAASYLTFLSSLAALRLLQKWMPEAWVAELGLLSNVSGLVVLSMAMTTTLMFTGALFSAVACVEGLCSLGATGVFTALYPATLPFMKGFPFLFGAILLLLPAAIIGWIQIQDSKPEYRHFTDVAEPSPGPTDSGSTVAENGSETSSTR</sequence>
<dbReference type="GO" id="GO:0016324">
    <property type="term" value="C:apical plasma membrane"/>
    <property type="evidence" value="ECO:0007669"/>
    <property type="project" value="UniProtKB-SubCell"/>
</dbReference>
<comment type="catalytic activity">
    <reaction evidence="16">
        <text>(6S)-5-methyl-5,6,7,8-tetrahydrofolate(in) + H(+)(in) = (6S)-5-methyl-5,6,7,8-tetrahydrofolate(out) + H(+)(out)</text>
        <dbReference type="Rhea" id="RHEA:70167"/>
        <dbReference type="ChEBI" id="CHEBI:15378"/>
        <dbReference type="ChEBI" id="CHEBI:18608"/>
    </reaction>
</comment>
<keyword evidence="14" id="KW-1015">Disulfide bond</keyword>
<feature type="transmembrane region" description="Helical" evidence="24">
    <location>
        <begin position="158"/>
        <end position="182"/>
    </location>
</feature>
<dbReference type="InterPro" id="IPR036259">
    <property type="entry name" value="MFS_trans_sf"/>
</dbReference>
<feature type="region of interest" description="Disordered" evidence="23">
    <location>
        <begin position="437"/>
        <end position="464"/>
    </location>
</feature>
<feature type="transmembrane region" description="Helical" evidence="24">
    <location>
        <begin position="372"/>
        <end position="395"/>
    </location>
</feature>
<keyword evidence="9" id="KW-0967">Endosome</keyword>
<comment type="catalytic activity">
    <reaction evidence="17">
        <text>folate(in) + H(+)(in) = folate(out) + H(+)(out)</text>
        <dbReference type="Rhea" id="RHEA:70159"/>
        <dbReference type="ChEBI" id="CHEBI:15378"/>
        <dbReference type="ChEBI" id="CHEBI:62501"/>
    </reaction>
</comment>
<keyword evidence="11" id="KW-0290">Folate-binding</keyword>
<keyword evidence="15" id="KW-0325">Glycoprotein</keyword>
<evidence type="ECO:0000256" key="5">
    <source>
        <dbReference type="ARBA" id="ARBA00022448"/>
    </source>
</evidence>
<evidence type="ECO:0000256" key="2">
    <source>
        <dbReference type="ARBA" id="ARBA00004424"/>
    </source>
</evidence>
<evidence type="ECO:0000256" key="15">
    <source>
        <dbReference type="ARBA" id="ARBA00023180"/>
    </source>
</evidence>
<dbReference type="InterPro" id="IPR011701">
    <property type="entry name" value="MFS"/>
</dbReference>
<feature type="transmembrane region" description="Helical" evidence="24">
    <location>
        <begin position="312"/>
        <end position="334"/>
    </location>
</feature>
<keyword evidence="8 24" id="KW-0812">Transmembrane</keyword>
<evidence type="ECO:0000256" key="22">
    <source>
        <dbReference type="ARBA" id="ARBA00047850"/>
    </source>
</evidence>
<evidence type="ECO:0000313" key="26">
    <source>
        <dbReference type="Proteomes" id="UP000001646"/>
    </source>
</evidence>
<evidence type="ECO:0000256" key="6">
    <source>
        <dbReference type="ARBA" id="ARBA00022475"/>
    </source>
</evidence>
<keyword evidence="5" id="KW-0813">Transport</keyword>
<evidence type="ECO:0000256" key="24">
    <source>
        <dbReference type="SAM" id="Phobius"/>
    </source>
</evidence>
<comment type="subcellular location">
    <subcellularLocation>
        <location evidence="2">Apical cell membrane</location>
        <topology evidence="2">Multi-pass membrane protein</topology>
    </subcellularLocation>
    <subcellularLocation>
        <location evidence="4">Basolateral cell membrane</location>
        <topology evidence="4">Multi-pass membrane protein</topology>
    </subcellularLocation>
    <subcellularLocation>
        <location evidence="3">Cytoplasm</location>
    </subcellularLocation>
    <subcellularLocation>
        <location evidence="1">Endosome membrane</location>
        <topology evidence="1">Multi-pass membrane protein</topology>
    </subcellularLocation>
</comment>
<dbReference type="GO" id="GO:0005542">
    <property type="term" value="F:folic acid binding"/>
    <property type="evidence" value="ECO:0007669"/>
    <property type="project" value="UniProtKB-KW"/>
</dbReference>
<dbReference type="GO" id="GO:0016323">
    <property type="term" value="C:basolateral plasma membrane"/>
    <property type="evidence" value="ECO:0007669"/>
    <property type="project" value="UniProtKB-SubCell"/>
</dbReference>
<evidence type="ECO:0000256" key="4">
    <source>
        <dbReference type="ARBA" id="ARBA00004554"/>
    </source>
</evidence>
<evidence type="ECO:0000256" key="14">
    <source>
        <dbReference type="ARBA" id="ARBA00023157"/>
    </source>
</evidence>
<evidence type="ECO:0000256" key="1">
    <source>
        <dbReference type="ARBA" id="ARBA00004337"/>
    </source>
</evidence>
<dbReference type="GO" id="GO:0015293">
    <property type="term" value="F:symporter activity"/>
    <property type="evidence" value="ECO:0007669"/>
    <property type="project" value="UniProtKB-KW"/>
</dbReference>
<keyword evidence="7" id="KW-0963">Cytoplasm</keyword>
<evidence type="ECO:0000256" key="20">
    <source>
        <dbReference type="ARBA" id="ARBA00042514"/>
    </source>
</evidence>
<dbReference type="Proteomes" id="UP000001646">
    <property type="component" value="Unplaced"/>
</dbReference>
<dbReference type="PANTHER" id="PTHR23507">
    <property type="entry name" value="ZGC:174356"/>
    <property type="match status" value="1"/>
</dbReference>
<keyword evidence="13 24" id="KW-0472">Membrane</keyword>
<protein>
    <recommendedName>
        <fullName evidence="19">Proton-coupled folate transporter</fullName>
    </recommendedName>
    <alternativeName>
        <fullName evidence="20">Solute carrier family 46 member 1</fullName>
    </alternativeName>
</protein>
<evidence type="ECO:0000256" key="16">
    <source>
        <dbReference type="ARBA" id="ARBA00036193"/>
    </source>
</evidence>
<dbReference type="GO" id="GO:0010008">
    <property type="term" value="C:endosome membrane"/>
    <property type="evidence" value="ECO:0007669"/>
    <property type="project" value="UniProtKB-SubCell"/>
</dbReference>
<accession>A0A803TU94</accession>
<keyword evidence="26" id="KW-1185">Reference proteome</keyword>
<reference evidence="25" key="2">
    <citation type="submission" date="2025-08" db="UniProtKB">
        <authorList>
            <consortium name="Ensembl"/>
        </authorList>
    </citation>
    <scope>IDENTIFICATION</scope>
</reference>
<evidence type="ECO:0000256" key="9">
    <source>
        <dbReference type="ARBA" id="ARBA00022753"/>
    </source>
</evidence>
<feature type="transmembrane region" description="Helical" evidence="24">
    <location>
        <begin position="346"/>
        <end position="366"/>
    </location>
</feature>
<dbReference type="Gene3D" id="1.20.1250.20">
    <property type="entry name" value="MFS general substrate transporter like domains"/>
    <property type="match status" value="1"/>
</dbReference>
<feature type="transmembrane region" description="Helical" evidence="24">
    <location>
        <begin position="100"/>
        <end position="118"/>
    </location>
</feature>
<dbReference type="AlphaFoldDB" id="A0A803TU94"/>
<evidence type="ECO:0000256" key="10">
    <source>
        <dbReference type="ARBA" id="ARBA00022847"/>
    </source>
</evidence>
<dbReference type="Ensembl" id="ENSACAT00000053455.1">
    <property type="protein sequence ID" value="ENSACAP00000038784.1"/>
    <property type="gene ID" value="ENSACAG00000012091.4"/>
</dbReference>
<reference evidence="25" key="3">
    <citation type="submission" date="2025-09" db="UniProtKB">
        <authorList>
            <consortium name="Ensembl"/>
        </authorList>
    </citation>
    <scope>IDENTIFICATION</scope>
</reference>
<evidence type="ECO:0000256" key="11">
    <source>
        <dbReference type="ARBA" id="ARBA00022954"/>
    </source>
</evidence>
<comment type="catalytic activity">
    <reaction evidence="21">
        <text>pemetrexed(in) + H(+)(in) = pemetrexed(out) + H(+)(out)</text>
        <dbReference type="Rhea" id="RHEA:70171"/>
        <dbReference type="ChEBI" id="CHEBI:15378"/>
        <dbReference type="ChEBI" id="CHEBI:63724"/>
    </reaction>
</comment>
<feature type="region of interest" description="Disordered" evidence="23">
    <location>
        <begin position="62"/>
        <end position="84"/>
    </location>
</feature>
<name>A0A803TU94_ANOCA</name>
<gene>
    <name evidence="25" type="primary">SLC46A1</name>
</gene>
<feature type="transmembrane region" description="Helical" evidence="24">
    <location>
        <begin position="194"/>
        <end position="215"/>
    </location>
</feature>
<evidence type="ECO:0000256" key="12">
    <source>
        <dbReference type="ARBA" id="ARBA00022989"/>
    </source>
</evidence>
<keyword evidence="10" id="KW-0769">Symport</keyword>
<comment type="similarity">
    <text evidence="18">Belongs to the major facilitator superfamily. SLC46A family.</text>
</comment>
<evidence type="ECO:0000256" key="17">
    <source>
        <dbReference type="ARBA" id="ARBA00036250"/>
    </source>
</evidence>
<evidence type="ECO:0000256" key="18">
    <source>
        <dbReference type="ARBA" id="ARBA00038227"/>
    </source>
</evidence>
<dbReference type="PANTHER" id="PTHR23507:SF2">
    <property type="entry name" value="PROTON-COUPLED FOLATE TRANSPORTER"/>
    <property type="match status" value="1"/>
</dbReference>
<proteinExistence type="inferred from homology"/>
<feature type="transmembrane region" description="Helical" evidence="24">
    <location>
        <begin position="221"/>
        <end position="243"/>
    </location>
</feature>
<feature type="transmembrane region" description="Helical" evidence="24">
    <location>
        <begin position="130"/>
        <end position="152"/>
    </location>
</feature>
<keyword evidence="12 24" id="KW-1133">Transmembrane helix</keyword>
<evidence type="ECO:0000256" key="8">
    <source>
        <dbReference type="ARBA" id="ARBA00022692"/>
    </source>
</evidence>
<evidence type="ECO:0000256" key="23">
    <source>
        <dbReference type="SAM" id="MobiDB-lite"/>
    </source>
</evidence>